<proteinExistence type="inferred from homology"/>
<dbReference type="Pfam" id="PF20266">
    <property type="entry name" value="Mab-21_C"/>
    <property type="match status" value="1"/>
</dbReference>
<name>A0A8W8J831_MAGGI</name>
<evidence type="ECO:0000313" key="4">
    <source>
        <dbReference type="EnsemblMetazoa" id="G17221.2:cds"/>
    </source>
</evidence>
<dbReference type="InterPro" id="IPR024810">
    <property type="entry name" value="MAB21L/cGLR"/>
</dbReference>
<keyword evidence="5" id="KW-1185">Reference proteome</keyword>
<dbReference type="AlphaFoldDB" id="A0A8W8J831"/>
<protein>
    <recommendedName>
        <fullName evidence="6">Mab-21-like HhH/H2TH-like domain-containing protein</fullName>
    </recommendedName>
</protein>
<dbReference type="InterPro" id="IPR046903">
    <property type="entry name" value="Mab-21-like_nuc_Trfase"/>
</dbReference>
<evidence type="ECO:0000256" key="1">
    <source>
        <dbReference type="ARBA" id="ARBA00008307"/>
    </source>
</evidence>
<dbReference type="PANTHER" id="PTHR10656:SF69">
    <property type="entry name" value="MAB-21-LIKE HHH_H2TH-LIKE DOMAIN-CONTAINING PROTEIN"/>
    <property type="match status" value="1"/>
</dbReference>
<feature type="domain" description="Mab-21-like HhH/H2TH-like" evidence="3">
    <location>
        <begin position="278"/>
        <end position="365"/>
    </location>
</feature>
<dbReference type="EnsemblMetazoa" id="G17221.2">
    <property type="protein sequence ID" value="G17221.2:cds"/>
    <property type="gene ID" value="G17221"/>
</dbReference>
<comment type="similarity">
    <text evidence="1">Belongs to the mab-21 family.</text>
</comment>
<dbReference type="Proteomes" id="UP000005408">
    <property type="component" value="Unassembled WGS sequence"/>
</dbReference>
<dbReference type="SMART" id="SM01265">
    <property type="entry name" value="Mab-21"/>
    <property type="match status" value="1"/>
</dbReference>
<organism evidence="4 5">
    <name type="scientific">Magallana gigas</name>
    <name type="common">Pacific oyster</name>
    <name type="synonym">Crassostrea gigas</name>
    <dbReference type="NCBI Taxonomy" id="29159"/>
    <lineage>
        <taxon>Eukaryota</taxon>
        <taxon>Metazoa</taxon>
        <taxon>Spiralia</taxon>
        <taxon>Lophotrochozoa</taxon>
        <taxon>Mollusca</taxon>
        <taxon>Bivalvia</taxon>
        <taxon>Autobranchia</taxon>
        <taxon>Pteriomorphia</taxon>
        <taxon>Ostreida</taxon>
        <taxon>Ostreoidea</taxon>
        <taxon>Ostreidae</taxon>
        <taxon>Magallana</taxon>
    </lineage>
</organism>
<feature type="domain" description="Mab-21-like nucleotidyltransferase" evidence="2">
    <location>
        <begin position="193"/>
        <end position="263"/>
    </location>
</feature>
<dbReference type="InterPro" id="IPR046906">
    <property type="entry name" value="Mab-21_HhH/H2TH-like"/>
</dbReference>
<evidence type="ECO:0000259" key="3">
    <source>
        <dbReference type="Pfam" id="PF20266"/>
    </source>
</evidence>
<evidence type="ECO:0000259" key="2">
    <source>
        <dbReference type="Pfam" id="PF03281"/>
    </source>
</evidence>
<accession>A0A8W8J831</accession>
<sequence>SQCINVVTPIQLILYKMATEMATEMNSGYQHLSESVYMGLCRHVGTSKQLTMRRQILDVRELIENQSKTHDPRRPQIYLYTSGSHREGFRLAGSDRDFMYWVSDHKVIWELSQVQKYTSNHYVLILADNESPPGFSVLKLITPTYWNQIARSCIKIKNDIFISSSLFREEFCSTIMPNSNVHGPCGSGTFGRVEYDYAHCFSCDIWPPGAMQWIERSLHWPSPEVVHKIIQNGCHFVPIGHKLSKHENLQWRISFSLAEQQLVYHMNHCQFLTYGLLKLFLKEVINKDTEEKLLCSYHMKTAVFWVIQQNTIPHWNPQNLLQCFWTCFKVLLKWVYLGVCPSFFIPENNLFQSSIHGAAQANLFQRLYGFYEKGVGSLLQSLTVKPFMLKVLQQPNEPVCTDENRVVSEVDYDILLFKEIFEVATLGNCDIQKCLRYLSALDDLKSTSFSEYQLLCLENILAISLQTMAFLLSNQNTVQTRKNKLQHKIDKVSCNLLKTASSIGFVSNSIFLAMYWYKTSRYEKALVLLEKVKVKLTCPYILYCLYVDDRWYLHALSDQTLSLKMREAVTWNIKLYNSIPYIQELRPEQAASKEENLATLNIPPVVMVLFLQYLCSRHADTEKTLDILREFQALLESDHSVYVPSVLKDISWELLGICHQVSENYENAFNCYLQSIKQVPLTNQIRTASYNRAQEMIAHMGRIHDQHGQDS</sequence>
<evidence type="ECO:0008006" key="6">
    <source>
        <dbReference type="Google" id="ProtNLM"/>
    </source>
</evidence>
<dbReference type="Pfam" id="PF03281">
    <property type="entry name" value="Mab-21"/>
    <property type="match status" value="1"/>
</dbReference>
<dbReference type="PANTHER" id="PTHR10656">
    <property type="entry name" value="CELL FATE DETERMINING PROTEIN MAB21-RELATED"/>
    <property type="match status" value="1"/>
</dbReference>
<reference evidence="4" key="1">
    <citation type="submission" date="2022-08" db="UniProtKB">
        <authorList>
            <consortium name="EnsemblMetazoa"/>
        </authorList>
    </citation>
    <scope>IDENTIFICATION</scope>
    <source>
        <strain evidence="4">05x7-T-G4-1.051#20</strain>
    </source>
</reference>
<evidence type="ECO:0000313" key="5">
    <source>
        <dbReference type="Proteomes" id="UP000005408"/>
    </source>
</evidence>
<dbReference type="Gene3D" id="1.10.1410.40">
    <property type="match status" value="1"/>
</dbReference>